<dbReference type="Pfam" id="PF08389">
    <property type="entry name" value="Xpo1"/>
    <property type="match status" value="1"/>
</dbReference>
<dbReference type="Pfam" id="PF03810">
    <property type="entry name" value="IBN_N"/>
    <property type="match status" value="1"/>
</dbReference>
<dbReference type="Pfam" id="PF24140">
    <property type="entry name" value="TPR_TNPO3_IPO13_3rd"/>
    <property type="match status" value="1"/>
</dbReference>
<evidence type="ECO:0000313" key="4">
    <source>
        <dbReference type="EMBL" id="KAK0743938.1"/>
    </source>
</evidence>
<comment type="function">
    <text evidence="2">tRNA nucleus export receptor which facilitates tRNA translocation across the nuclear pore complex. Involved in pre-tRNA splicing, probably by affecting the interaction of pre-tRNA with splicing endonuclease.</text>
</comment>
<sequence length="967" mass="108302">MASNGVRADFSIPTVLAAVSTMQSTDTTKKKAATDFLAKFQKSNDAWAAIITILQSSTDGVAQMFAATTLKGKITYDLTTQISASDLPALRSQILVLLKKFAPGPKPVRVQLCVCLAILAIQMQTWKDVLSTVVASLGNDVESHACILDFLRVLPEEVTEGRKITLSEEDLVQRTSELLADNAQQVVQLLINYSQSSPTAATNPQLFECITSWLREVPVSVIATSSLLNSIMNGLANEGSLQAAAECLGVMCRETKDVDESVDTIKVLLPRVLELRPRIRTLVEEEDTEGFKAITRVFADAGDSWTLAVAREPQHFRPLVDALLECCARDKERDVIQYTFSFWYELKQYLTLNHYMEARLQLVDVFANLVDILLKHLEYPESDDPSELDLFDGDRDQEEKFREFRHHMGDTLKDACEVMGVADCLTKVLSSIKLWQGKYASMATATSVPHWQSLEAPLFAMRAMGRMVDKDEDTVLPQIMPLLVQIPVNNEKLRFAAIMVFGRYTEWTSAHPDLLQPQFSYITSSFQTDSQEVLRAAAQSFKYFCVDCKEILGSQVVELQSFYNQILDKLPEASKEEITEGVAAVVGAQKAEDSYRLLKLYCDPLLQRLMTKANTATDEKTKLDLADHINLLTHFAQSVVPYVPANVDNPAVKYWQEVFPVLSAILVNFISFIPICERVCRCWRSMVISYRTAITPLLGPLANFLAEGFANSKQGCFLWATSAILREFSEDREAVDDSIAENIYVFFEAQATNMLRMMSDLPPIDLPDVIEDFYRLLIDALLYYPQKLIPSPLFTPIFQAAISALSLEKQEPVSAALHYLRDLLTYGGPNPAGSSDQQGSEQLRQIVRQLLLTHGEALIKQTLAGMMITFPRDCFADGSAVVLAMFELLPTETTNWVERTIQMLPAGTVAPAEANRLLVKIREKVQITDARGLRVLLQDFTNTYRRRYIAPRDGLGQLEATRFHFEG</sequence>
<dbReference type="FunFam" id="1.25.10.10:FF:000266">
    <property type="entry name" value="mRNA transport regulator MTR10"/>
    <property type="match status" value="1"/>
</dbReference>
<dbReference type="GO" id="GO:0006606">
    <property type="term" value="P:protein import into nucleus"/>
    <property type="evidence" value="ECO:0007669"/>
    <property type="project" value="TreeGrafter"/>
</dbReference>
<dbReference type="InterPro" id="IPR057942">
    <property type="entry name" value="TPR_TNPO3_IPO13_3rd"/>
</dbReference>
<comment type="caution">
    <text evidence="4">The sequence shown here is derived from an EMBL/GenBank/DDBJ whole genome shotgun (WGS) entry which is preliminary data.</text>
</comment>
<dbReference type="AlphaFoldDB" id="A0AA40K2W6"/>
<dbReference type="Pfam" id="PF24139">
    <property type="entry name" value="TPR_TNPO3_IPO13_4th"/>
    <property type="match status" value="1"/>
</dbReference>
<dbReference type="InterPro" id="IPR011989">
    <property type="entry name" value="ARM-like"/>
</dbReference>
<dbReference type="InterPro" id="IPR001494">
    <property type="entry name" value="Importin-beta_N"/>
</dbReference>
<dbReference type="GO" id="GO:0005737">
    <property type="term" value="C:cytoplasm"/>
    <property type="evidence" value="ECO:0007669"/>
    <property type="project" value="TreeGrafter"/>
</dbReference>
<dbReference type="InterPro" id="IPR058537">
    <property type="entry name" value="TPR_TNPO3_IPO13_4th"/>
</dbReference>
<keyword evidence="5" id="KW-1185">Reference proteome</keyword>
<dbReference type="SMART" id="SM00913">
    <property type="entry name" value="IBN_N"/>
    <property type="match status" value="1"/>
</dbReference>
<dbReference type="InterPro" id="IPR016024">
    <property type="entry name" value="ARM-type_fold"/>
</dbReference>
<evidence type="ECO:0000256" key="2">
    <source>
        <dbReference type="ARBA" id="ARBA00025147"/>
    </source>
</evidence>
<evidence type="ECO:0000313" key="5">
    <source>
        <dbReference type="Proteomes" id="UP001172155"/>
    </source>
</evidence>
<feature type="domain" description="Importin N-terminal" evidence="3">
    <location>
        <begin position="33"/>
        <end position="100"/>
    </location>
</feature>
<dbReference type="PROSITE" id="PS50166">
    <property type="entry name" value="IMPORTIN_B_NT"/>
    <property type="match status" value="1"/>
</dbReference>
<proteinExistence type="predicted"/>
<name>A0AA40K2W6_9PEZI</name>
<dbReference type="Pfam" id="PF24138">
    <property type="entry name" value="TPR_TNPO3_IPO13_2nd"/>
    <property type="match status" value="1"/>
</dbReference>
<dbReference type="PANTHER" id="PTHR12363">
    <property type="entry name" value="TRANSPORTIN 3 AND IMPORTIN 13"/>
    <property type="match status" value="1"/>
</dbReference>
<dbReference type="EMBL" id="JAUKUD010000005">
    <property type="protein sequence ID" value="KAK0743938.1"/>
    <property type="molecule type" value="Genomic_DNA"/>
</dbReference>
<protein>
    <submittedName>
        <fullName evidence="4">Armadillo-type protein</fullName>
    </submittedName>
</protein>
<reference evidence="4" key="1">
    <citation type="submission" date="2023-06" db="EMBL/GenBank/DDBJ databases">
        <title>Genome-scale phylogeny and comparative genomics of the fungal order Sordariales.</title>
        <authorList>
            <consortium name="Lawrence Berkeley National Laboratory"/>
            <person name="Hensen N."/>
            <person name="Bonometti L."/>
            <person name="Westerberg I."/>
            <person name="Brannstrom I.O."/>
            <person name="Guillou S."/>
            <person name="Cros-Aarteil S."/>
            <person name="Calhoun S."/>
            <person name="Haridas S."/>
            <person name="Kuo A."/>
            <person name="Mondo S."/>
            <person name="Pangilinan J."/>
            <person name="Riley R."/>
            <person name="LaButti K."/>
            <person name="Andreopoulos B."/>
            <person name="Lipzen A."/>
            <person name="Chen C."/>
            <person name="Yanf M."/>
            <person name="Daum C."/>
            <person name="Ng V."/>
            <person name="Clum A."/>
            <person name="Steindorff A."/>
            <person name="Ohm R."/>
            <person name="Martin F."/>
            <person name="Silar P."/>
            <person name="Natvig D."/>
            <person name="Lalanne C."/>
            <person name="Gautier V."/>
            <person name="Ament-velasquez S.L."/>
            <person name="Kruys A."/>
            <person name="Hutchinson M.I."/>
            <person name="Powell A.J."/>
            <person name="Barry K."/>
            <person name="Miller A.N."/>
            <person name="Grigoriev I.V."/>
            <person name="Debuchy R."/>
            <person name="Gladieux P."/>
            <person name="Thoren M.H."/>
            <person name="Johannesson H."/>
        </authorList>
    </citation>
    <scope>NUCLEOTIDE SEQUENCE</scope>
    <source>
        <strain evidence="4">SMH3187-1</strain>
    </source>
</reference>
<dbReference type="InterPro" id="IPR013598">
    <property type="entry name" value="Exportin-1/Importin-b-like"/>
</dbReference>
<dbReference type="Gene3D" id="1.25.10.10">
    <property type="entry name" value="Leucine-rich Repeat Variant"/>
    <property type="match status" value="1"/>
</dbReference>
<dbReference type="GO" id="GO:0031267">
    <property type="term" value="F:small GTPase binding"/>
    <property type="evidence" value="ECO:0007669"/>
    <property type="project" value="InterPro"/>
</dbReference>
<evidence type="ECO:0000259" key="3">
    <source>
        <dbReference type="PROSITE" id="PS50166"/>
    </source>
</evidence>
<dbReference type="Proteomes" id="UP001172155">
    <property type="component" value="Unassembled WGS sequence"/>
</dbReference>
<dbReference type="SUPFAM" id="SSF48371">
    <property type="entry name" value="ARM repeat"/>
    <property type="match status" value="1"/>
</dbReference>
<evidence type="ECO:0000256" key="1">
    <source>
        <dbReference type="ARBA" id="ARBA00022694"/>
    </source>
</evidence>
<dbReference type="GO" id="GO:0005634">
    <property type="term" value="C:nucleus"/>
    <property type="evidence" value="ECO:0007669"/>
    <property type="project" value="UniProtKB-ARBA"/>
</dbReference>
<organism evidence="4 5">
    <name type="scientific">Schizothecium vesticola</name>
    <dbReference type="NCBI Taxonomy" id="314040"/>
    <lineage>
        <taxon>Eukaryota</taxon>
        <taxon>Fungi</taxon>
        <taxon>Dikarya</taxon>
        <taxon>Ascomycota</taxon>
        <taxon>Pezizomycotina</taxon>
        <taxon>Sordariomycetes</taxon>
        <taxon>Sordariomycetidae</taxon>
        <taxon>Sordariales</taxon>
        <taxon>Schizotheciaceae</taxon>
        <taxon>Schizothecium</taxon>
    </lineage>
</organism>
<dbReference type="InterPro" id="IPR057941">
    <property type="entry name" value="TPR_TNPO3_IPO13_2nd"/>
</dbReference>
<gene>
    <name evidence="4" type="ORF">B0T18DRAFT_328081</name>
</gene>
<dbReference type="PANTHER" id="PTHR12363:SF53">
    <property type="entry name" value="MRNA TRANSPORT REGULATOR MTR10"/>
    <property type="match status" value="1"/>
</dbReference>
<accession>A0AA40K2W6</accession>
<keyword evidence="1" id="KW-0819">tRNA processing</keyword>
<dbReference type="InterPro" id="IPR051345">
    <property type="entry name" value="Importin_beta-like_NTR"/>
</dbReference>
<dbReference type="GO" id="GO:0008033">
    <property type="term" value="P:tRNA processing"/>
    <property type="evidence" value="ECO:0007669"/>
    <property type="project" value="UniProtKB-KW"/>
</dbReference>